<name>A0A239CZ54_9ACTN</name>
<dbReference type="AlphaFoldDB" id="A0A239CZ54"/>
<sequence length="101" mass="10458">MTDDAPSSPYLRALERARALGRADGLLEAAAGPAGEAVLLGACCHGRGPDGLALLVWDGAGSAPAGVRLNAPAWYADGFRGALAEAERNRRRVPRPRPPSD</sequence>
<gene>
    <name evidence="1" type="ORF">SAMN04488107_1914</name>
</gene>
<dbReference type="Proteomes" id="UP000198386">
    <property type="component" value="Unassembled WGS sequence"/>
</dbReference>
<evidence type="ECO:0000313" key="1">
    <source>
        <dbReference type="EMBL" id="SNS25505.1"/>
    </source>
</evidence>
<organism evidence="1 2">
    <name type="scientific">Geodermatophilus saharensis</name>
    <dbReference type="NCBI Taxonomy" id="1137994"/>
    <lineage>
        <taxon>Bacteria</taxon>
        <taxon>Bacillati</taxon>
        <taxon>Actinomycetota</taxon>
        <taxon>Actinomycetes</taxon>
        <taxon>Geodermatophilales</taxon>
        <taxon>Geodermatophilaceae</taxon>
        <taxon>Geodermatophilus</taxon>
    </lineage>
</organism>
<reference evidence="2" key="1">
    <citation type="submission" date="2017-06" db="EMBL/GenBank/DDBJ databases">
        <authorList>
            <person name="Varghese N."/>
            <person name="Submissions S."/>
        </authorList>
    </citation>
    <scope>NUCLEOTIDE SEQUENCE [LARGE SCALE GENOMIC DNA]</scope>
    <source>
        <strain evidence="2">DSM 45423</strain>
    </source>
</reference>
<dbReference type="EMBL" id="FZOH01000003">
    <property type="protein sequence ID" value="SNS25505.1"/>
    <property type="molecule type" value="Genomic_DNA"/>
</dbReference>
<dbReference type="OrthoDB" id="5187967at2"/>
<evidence type="ECO:0000313" key="2">
    <source>
        <dbReference type="Proteomes" id="UP000198386"/>
    </source>
</evidence>
<proteinExistence type="predicted"/>
<accession>A0A239CZ54</accession>
<dbReference type="RefSeq" id="WP_089403649.1">
    <property type="nucleotide sequence ID" value="NZ_FZOH01000003.1"/>
</dbReference>
<keyword evidence="2" id="KW-1185">Reference proteome</keyword>
<protein>
    <submittedName>
        <fullName evidence="1">Uncharacterized protein</fullName>
    </submittedName>
</protein>